<evidence type="ECO:0000313" key="3">
    <source>
        <dbReference type="EMBL" id="SJZ81112.1"/>
    </source>
</evidence>
<dbReference type="Gene3D" id="2.160.20.10">
    <property type="entry name" value="Single-stranded right-handed beta-helix, Pectin lyase-like"/>
    <property type="match status" value="1"/>
</dbReference>
<dbReference type="EMBL" id="FUWZ01000001">
    <property type="protein sequence ID" value="SJZ81112.1"/>
    <property type="molecule type" value="Genomic_DNA"/>
</dbReference>
<keyword evidence="1" id="KW-0732">Signal</keyword>
<proteinExistence type="predicted"/>
<dbReference type="STRING" id="634771.SAMN04488128_1011687"/>
<organism evidence="3 4">
    <name type="scientific">Chitinophaga eiseniae</name>
    <dbReference type="NCBI Taxonomy" id="634771"/>
    <lineage>
        <taxon>Bacteria</taxon>
        <taxon>Pseudomonadati</taxon>
        <taxon>Bacteroidota</taxon>
        <taxon>Chitinophagia</taxon>
        <taxon>Chitinophagales</taxon>
        <taxon>Chitinophagaceae</taxon>
        <taxon>Chitinophaga</taxon>
    </lineage>
</organism>
<dbReference type="Proteomes" id="UP000190367">
    <property type="component" value="Unassembled WGS sequence"/>
</dbReference>
<sequence length="420" mass="45879">MLSVMTISKTGALFSSLSVFVMSCMAQGGDLDYNGKKFVFTSVPAQYNVAASSAVKAKVNAGIQSATDLTTLLPAGYKKDGSVDYTDYLQRGLDKNRNVVFPDFPVLISSKGLTVSSNSNLYFKPDSKLIMQPNNLDRFEMLRVHGVSNVNIYNANLVGDRKGHLGTTGEHGVGIALRSAKDVNIYSPRISSCWGDGIYIGWRTRDVVDGHYIPSDNINIYNGVIDFNRRNGISIVCGRNINIRNTTIANTYGTLPMSGIDIEPNEPKDIINNITIDSVTTYNNARDGILIVLTRLPKNNGNATTNIVVKNHVDDGSYSAFRLGSGFRKTDREMTGQISVIDPVWKNNEKPFRFRSNYQMLPVTKFKNIKVMGGPAGAGGKAARNAVQSFSAPVQNAGQDAVKKIRAGLSKESKIRIEDK</sequence>
<evidence type="ECO:0000313" key="4">
    <source>
        <dbReference type="Proteomes" id="UP000190367"/>
    </source>
</evidence>
<dbReference type="InterPro" id="IPR006626">
    <property type="entry name" value="PbH1"/>
</dbReference>
<keyword evidence="4" id="KW-1185">Reference proteome</keyword>
<dbReference type="SUPFAM" id="SSF51126">
    <property type="entry name" value="Pectin lyase-like"/>
    <property type="match status" value="1"/>
</dbReference>
<dbReference type="AlphaFoldDB" id="A0A1T4NPJ6"/>
<feature type="signal peptide" evidence="1">
    <location>
        <begin position="1"/>
        <end position="26"/>
    </location>
</feature>
<dbReference type="SMART" id="SM00710">
    <property type="entry name" value="PbH1"/>
    <property type="match status" value="6"/>
</dbReference>
<dbReference type="InterPro" id="IPR011050">
    <property type="entry name" value="Pectin_lyase_fold/virulence"/>
</dbReference>
<name>A0A1T4NPJ6_9BACT</name>
<evidence type="ECO:0000256" key="1">
    <source>
        <dbReference type="SAM" id="SignalP"/>
    </source>
</evidence>
<gene>
    <name evidence="3" type="ORF">SAMN04488128_1011687</name>
</gene>
<dbReference type="InterPro" id="IPR012334">
    <property type="entry name" value="Pectin_lyas_fold"/>
</dbReference>
<protein>
    <submittedName>
        <fullName evidence="3">Right handed beta helix region</fullName>
    </submittedName>
</protein>
<accession>A0A1T4NPJ6</accession>
<dbReference type="Pfam" id="PF13229">
    <property type="entry name" value="Beta_helix"/>
    <property type="match status" value="1"/>
</dbReference>
<feature type="domain" description="Right handed beta helix" evidence="2">
    <location>
        <begin position="116"/>
        <end position="252"/>
    </location>
</feature>
<dbReference type="InterPro" id="IPR039448">
    <property type="entry name" value="Beta_helix"/>
</dbReference>
<feature type="chain" id="PRO_5012684880" evidence="1">
    <location>
        <begin position="27"/>
        <end position="420"/>
    </location>
</feature>
<evidence type="ECO:0000259" key="2">
    <source>
        <dbReference type="Pfam" id="PF13229"/>
    </source>
</evidence>
<reference evidence="4" key="1">
    <citation type="submission" date="2017-02" db="EMBL/GenBank/DDBJ databases">
        <authorList>
            <person name="Varghese N."/>
            <person name="Submissions S."/>
        </authorList>
    </citation>
    <scope>NUCLEOTIDE SEQUENCE [LARGE SCALE GENOMIC DNA]</scope>
    <source>
        <strain evidence="4">DSM 22224</strain>
    </source>
</reference>